<reference evidence="2 3" key="1">
    <citation type="submission" date="2022-04" db="EMBL/GenBank/DDBJ databases">
        <title>Mechanism of arsenic methylation and mitigation arsenic toxicity by Bacillus sp. LH14 from an Arsenic-Contaminated Paddy Soil.</title>
        <authorList>
            <person name="Wang D."/>
        </authorList>
    </citation>
    <scope>NUCLEOTIDE SEQUENCE [LARGE SCALE GENOMIC DNA]</scope>
    <source>
        <strain evidence="2 3">LH14</strain>
    </source>
</reference>
<name>A0ABY4JQA9_9BACI</name>
<accession>A0ABY4JQA9</accession>
<evidence type="ECO:0000313" key="3">
    <source>
        <dbReference type="Proteomes" id="UP000830639"/>
    </source>
</evidence>
<evidence type="ECO:0000313" key="2">
    <source>
        <dbReference type="EMBL" id="UPM55979.1"/>
    </source>
</evidence>
<keyword evidence="1" id="KW-1133">Transmembrane helix</keyword>
<keyword evidence="1" id="KW-0812">Transmembrane</keyword>
<dbReference type="InterPro" id="IPR014231">
    <property type="entry name" value="Spore_YpjB"/>
</dbReference>
<dbReference type="Proteomes" id="UP000830639">
    <property type="component" value="Chromosome"/>
</dbReference>
<gene>
    <name evidence="2" type="ORF">MY490_09140</name>
</gene>
<organism evidence="2 3">
    <name type="scientific">Gottfriedia acidiceleris</name>
    <dbReference type="NCBI Taxonomy" id="371036"/>
    <lineage>
        <taxon>Bacteria</taxon>
        <taxon>Bacillati</taxon>
        <taxon>Bacillota</taxon>
        <taxon>Bacilli</taxon>
        <taxon>Bacillales</taxon>
        <taxon>Bacillaceae</taxon>
        <taxon>Gottfriedia</taxon>
    </lineage>
</organism>
<dbReference type="EMBL" id="CP096034">
    <property type="protein sequence ID" value="UPM55979.1"/>
    <property type="molecule type" value="Genomic_DNA"/>
</dbReference>
<evidence type="ECO:0000256" key="1">
    <source>
        <dbReference type="SAM" id="Phobius"/>
    </source>
</evidence>
<keyword evidence="1" id="KW-0472">Membrane</keyword>
<feature type="transmembrane region" description="Helical" evidence="1">
    <location>
        <begin position="221"/>
        <end position="242"/>
    </location>
</feature>
<sequence>MKKLIAGISVFFIFFSFNTVKGYAKIDQETSLIEQSLSLVQDGDYVHGANLLEQLESKYMASAKKNKDFTPKELETISVTFQNALVSLTNDASDPQEKVADVLGLRLLIDAGETTMQPMWKEMKKSVMTPLQNMESAYKRGNSEAYETQLNQFLHQFEIIYPSLIMDLPYDEVKKINSLVSFLDDYRINQESIPAFQQKLDETKSELLFIFDQGNSIIPPVSIWTIFTTGIIIVGTLSYVGWRKYIGDRNKNKKRREHHND</sequence>
<keyword evidence="3" id="KW-1185">Reference proteome</keyword>
<protein>
    <submittedName>
        <fullName evidence="2">Sporulation protein YpjB</fullName>
    </submittedName>
</protein>
<proteinExistence type="predicted"/>
<dbReference type="RefSeq" id="WP_248268909.1">
    <property type="nucleotide sequence ID" value="NZ_CP096034.1"/>
</dbReference>
<dbReference type="Pfam" id="PF09577">
    <property type="entry name" value="Spore_YpjB"/>
    <property type="match status" value="1"/>
</dbReference>